<dbReference type="EMBL" id="WNWS01000021">
    <property type="protein sequence ID" value="KAE9987166.1"/>
    <property type="molecule type" value="Genomic_DNA"/>
</dbReference>
<gene>
    <name evidence="4" type="ORF">EG327_006614</name>
    <name evidence="3" type="ORF">EG328_003635</name>
</gene>
<feature type="compositionally biased region" description="Basic and acidic residues" evidence="1">
    <location>
        <begin position="82"/>
        <end position="93"/>
    </location>
</feature>
<sequence>MKLSTTLLLCLTVNSVAAGGTYWQCYKFKGTQGYCRQYEDNHIPVPGSKQECRQRMLYCVHDLLSTDILPFQWSVSMSEQVESEKEGEDKKLELQMSLED</sequence>
<name>A0A8H3ZBN6_VENIN</name>
<feature type="chain" id="PRO_5044691147" evidence="2">
    <location>
        <begin position="19"/>
        <end position="100"/>
    </location>
</feature>
<dbReference type="AlphaFoldDB" id="A0A8H3ZBN6"/>
<dbReference type="Proteomes" id="UP000447873">
    <property type="component" value="Unassembled WGS sequence"/>
</dbReference>
<organism evidence="4 6">
    <name type="scientific">Venturia inaequalis</name>
    <name type="common">Apple scab fungus</name>
    <dbReference type="NCBI Taxonomy" id="5025"/>
    <lineage>
        <taxon>Eukaryota</taxon>
        <taxon>Fungi</taxon>
        <taxon>Dikarya</taxon>
        <taxon>Ascomycota</taxon>
        <taxon>Pezizomycotina</taxon>
        <taxon>Dothideomycetes</taxon>
        <taxon>Pleosporomycetidae</taxon>
        <taxon>Venturiales</taxon>
        <taxon>Venturiaceae</taxon>
        <taxon>Venturia</taxon>
    </lineage>
</organism>
<dbReference type="Proteomes" id="UP000490939">
    <property type="component" value="Unassembled WGS sequence"/>
</dbReference>
<evidence type="ECO:0000313" key="3">
    <source>
        <dbReference type="EMBL" id="KAE9987166.1"/>
    </source>
</evidence>
<dbReference type="EMBL" id="WNWR01000039">
    <property type="protein sequence ID" value="KAE9993084.1"/>
    <property type="molecule type" value="Genomic_DNA"/>
</dbReference>
<comment type="caution">
    <text evidence="4">The sequence shown here is derived from an EMBL/GenBank/DDBJ whole genome shotgun (WGS) entry which is preliminary data.</text>
</comment>
<evidence type="ECO:0000313" key="5">
    <source>
        <dbReference type="Proteomes" id="UP000447873"/>
    </source>
</evidence>
<reference evidence="4 6" key="1">
    <citation type="submission" date="2019-07" db="EMBL/GenBank/DDBJ databases">
        <title>Venturia inaequalis Genome Resource.</title>
        <authorList>
            <person name="Lichtner F.J."/>
        </authorList>
    </citation>
    <scope>NUCLEOTIDE SEQUENCE [LARGE SCALE GENOMIC DNA]</scope>
    <source>
        <strain evidence="3 5">120213</strain>
        <strain evidence="4 6">DMI_063113</strain>
    </source>
</reference>
<keyword evidence="2" id="KW-0732">Signal</keyword>
<feature type="signal peptide" evidence="2">
    <location>
        <begin position="1"/>
        <end position="18"/>
    </location>
</feature>
<evidence type="ECO:0000313" key="6">
    <source>
        <dbReference type="Proteomes" id="UP000490939"/>
    </source>
</evidence>
<protein>
    <submittedName>
        <fullName evidence="4">Uncharacterized protein</fullName>
    </submittedName>
</protein>
<keyword evidence="6" id="KW-1185">Reference proteome</keyword>
<proteinExistence type="predicted"/>
<feature type="region of interest" description="Disordered" evidence="1">
    <location>
        <begin position="80"/>
        <end position="100"/>
    </location>
</feature>
<accession>A0A8H3ZBN6</accession>
<evidence type="ECO:0000256" key="1">
    <source>
        <dbReference type="SAM" id="MobiDB-lite"/>
    </source>
</evidence>
<evidence type="ECO:0000313" key="4">
    <source>
        <dbReference type="EMBL" id="KAE9993084.1"/>
    </source>
</evidence>
<evidence type="ECO:0000256" key="2">
    <source>
        <dbReference type="SAM" id="SignalP"/>
    </source>
</evidence>